<accession>A0A6C0BIE8</accession>
<dbReference type="EMBL" id="MN739163">
    <property type="protein sequence ID" value="QHS91792.1"/>
    <property type="molecule type" value="Genomic_DNA"/>
</dbReference>
<name>A0A6C0BIE8_9ZZZZ</name>
<protein>
    <submittedName>
        <fullName evidence="2">Uncharacterized protein</fullName>
    </submittedName>
</protein>
<feature type="compositionally biased region" description="Polar residues" evidence="1">
    <location>
        <begin position="112"/>
        <end position="124"/>
    </location>
</feature>
<feature type="compositionally biased region" description="Basic residues" evidence="1">
    <location>
        <begin position="131"/>
        <end position="148"/>
    </location>
</feature>
<dbReference type="AlphaFoldDB" id="A0A6C0BIE8"/>
<sequence>MSENTRTKLKNLLVEKHGSATYAFYRKIQEELPDKFLVGSSYDKNNAEIEIILDEISKLFTHPSGMSSKEYYNSLSEGKKSSFFSNYRSKPVLNDLRRVYGVPPPMVPRASTPPSASDRQQALLQATPPRPSRRSRKTLMRKSRKNRK</sequence>
<reference evidence="2" key="1">
    <citation type="journal article" date="2020" name="Nature">
        <title>Giant virus diversity and host interactions through global metagenomics.</title>
        <authorList>
            <person name="Schulz F."/>
            <person name="Roux S."/>
            <person name="Paez-Espino D."/>
            <person name="Jungbluth S."/>
            <person name="Walsh D.A."/>
            <person name="Denef V.J."/>
            <person name="McMahon K.D."/>
            <person name="Konstantinidis K.T."/>
            <person name="Eloe-Fadrosh E.A."/>
            <person name="Kyrpides N.C."/>
            <person name="Woyke T."/>
        </authorList>
    </citation>
    <scope>NUCLEOTIDE SEQUENCE</scope>
    <source>
        <strain evidence="2">GVMAG-M-3300013006-15</strain>
    </source>
</reference>
<organism evidence="2">
    <name type="scientific">viral metagenome</name>
    <dbReference type="NCBI Taxonomy" id="1070528"/>
    <lineage>
        <taxon>unclassified sequences</taxon>
        <taxon>metagenomes</taxon>
        <taxon>organismal metagenomes</taxon>
    </lineage>
</organism>
<evidence type="ECO:0000256" key="1">
    <source>
        <dbReference type="SAM" id="MobiDB-lite"/>
    </source>
</evidence>
<feature type="region of interest" description="Disordered" evidence="1">
    <location>
        <begin position="103"/>
        <end position="148"/>
    </location>
</feature>
<proteinExistence type="predicted"/>
<evidence type="ECO:0000313" key="2">
    <source>
        <dbReference type="EMBL" id="QHS91792.1"/>
    </source>
</evidence>